<dbReference type="InterPro" id="IPR004252">
    <property type="entry name" value="Probable_transposase_24"/>
</dbReference>
<reference evidence="3" key="1">
    <citation type="journal article" date="2014" name="Science">
        <title>Ancient hybridizations among the ancestral genomes of bread wheat.</title>
        <authorList>
            <consortium name="International Wheat Genome Sequencing Consortium,"/>
            <person name="Marcussen T."/>
            <person name="Sandve S.R."/>
            <person name="Heier L."/>
            <person name="Spannagl M."/>
            <person name="Pfeifer M."/>
            <person name="Jakobsen K.S."/>
            <person name="Wulff B.B."/>
            <person name="Steuernagel B."/>
            <person name="Mayer K.F."/>
            <person name="Olsen O.A."/>
        </authorList>
    </citation>
    <scope>NUCLEOTIDE SEQUENCE [LARGE SCALE GENOMIC DNA]</scope>
    <source>
        <strain evidence="3">cv. AL8/78</strain>
    </source>
</reference>
<dbReference type="PANTHER" id="PTHR33144">
    <property type="entry name" value="OS10G0409366 PROTEIN-RELATED"/>
    <property type="match status" value="1"/>
</dbReference>
<dbReference type="Proteomes" id="UP000015105">
    <property type="component" value="Chromosome 7D"/>
</dbReference>
<keyword evidence="3" id="KW-1185">Reference proteome</keyword>
<accession>A0A453S2W8</accession>
<sequence length="377" mass="43436">MEANNTNVPKGVIKDQWITLVNNSMTPKAQGISEKNRNNCAMRKSKHTAGTKSFPRVREQLRLKDPEKKYPHRVVLYMHTHQHKSDKKMNEQVVDLKKRIAANPDLVDTSRGKTAWKGDVLNAVLGADKPGHVHGLGLVPNPNQVFDVSTSRHFQNIHLSSLEDTSNEDLLAVRLKMEKLEKRVENQDAEILELKGKTKNSEGQGSLDQISKSRDVPSIAKTISKRKRIYGDGHSQQLGTVGQQNNVKSKETFLDDREMQPSYKRPAVDRAMSLSSRMKMCNKRRKTLVQIRVLWVRSLHLKMLFVLARQIQNRKARKTFSMTWRCNHQTNVLLRIRTKILLSMMNMCNKRRQTLVQIRLVHSVSFKLLKLLFTMHL</sequence>
<feature type="coiled-coil region" evidence="1">
    <location>
        <begin position="170"/>
        <end position="197"/>
    </location>
</feature>
<evidence type="ECO:0000256" key="1">
    <source>
        <dbReference type="SAM" id="Coils"/>
    </source>
</evidence>
<dbReference type="EnsemblPlants" id="AET7Gv20799100.10">
    <property type="protein sequence ID" value="AET7Gv20799100.10"/>
    <property type="gene ID" value="AET7Gv20799100"/>
</dbReference>
<reference evidence="2" key="5">
    <citation type="journal article" date="2021" name="G3 (Bethesda)">
        <title>Aegilops tauschii genome assembly Aet v5.0 features greater sequence contiguity and improved annotation.</title>
        <authorList>
            <person name="Wang L."/>
            <person name="Zhu T."/>
            <person name="Rodriguez J.C."/>
            <person name="Deal K.R."/>
            <person name="Dubcovsky J."/>
            <person name="McGuire P.E."/>
            <person name="Lux T."/>
            <person name="Spannagl M."/>
            <person name="Mayer K.F.X."/>
            <person name="Baldrich P."/>
            <person name="Meyers B.C."/>
            <person name="Huo N."/>
            <person name="Gu Y.Q."/>
            <person name="Zhou H."/>
            <person name="Devos K.M."/>
            <person name="Bennetzen J.L."/>
            <person name="Unver T."/>
            <person name="Budak H."/>
            <person name="Gulick P.J."/>
            <person name="Galiba G."/>
            <person name="Kalapos B."/>
            <person name="Nelson D.R."/>
            <person name="Li P."/>
            <person name="You F.M."/>
            <person name="Luo M.C."/>
            <person name="Dvorak J."/>
        </authorList>
    </citation>
    <scope>NUCLEOTIDE SEQUENCE [LARGE SCALE GENOMIC DNA]</scope>
    <source>
        <strain evidence="2">cv. AL8/78</strain>
    </source>
</reference>
<dbReference type="Gramene" id="AET7Gv20799100.10">
    <property type="protein sequence ID" value="AET7Gv20799100.10"/>
    <property type="gene ID" value="AET7Gv20799100"/>
</dbReference>
<dbReference type="Pfam" id="PF03004">
    <property type="entry name" value="Transposase_24"/>
    <property type="match status" value="1"/>
</dbReference>
<proteinExistence type="predicted"/>
<evidence type="ECO:0008006" key="4">
    <source>
        <dbReference type="Google" id="ProtNLM"/>
    </source>
</evidence>
<keyword evidence="1" id="KW-0175">Coiled coil</keyword>
<organism evidence="2 3">
    <name type="scientific">Aegilops tauschii subsp. strangulata</name>
    <name type="common">Goatgrass</name>
    <dbReference type="NCBI Taxonomy" id="200361"/>
    <lineage>
        <taxon>Eukaryota</taxon>
        <taxon>Viridiplantae</taxon>
        <taxon>Streptophyta</taxon>
        <taxon>Embryophyta</taxon>
        <taxon>Tracheophyta</taxon>
        <taxon>Spermatophyta</taxon>
        <taxon>Magnoliopsida</taxon>
        <taxon>Liliopsida</taxon>
        <taxon>Poales</taxon>
        <taxon>Poaceae</taxon>
        <taxon>BOP clade</taxon>
        <taxon>Pooideae</taxon>
        <taxon>Triticodae</taxon>
        <taxon>Triticeae</taxon>
        <taxon>Triticinae</taxon>
        <taxon>Aegilops</taxon>
    </lineage>
</organism>
<reference evidence="2" key="3">
    <citation type="journal article" date="2017" name="Nature">
        <title>Genome sequence of the progenitor of the wheat D genome Aegilops tauschii.</title>
        <authorList>
            <person name="Luo M.C."/>
            <person name="Gu Y.Q."/>
            <person name="Puiu D."/>
            <person name="Wang H."/>
            <person name="Twardziok S.O."/>
            <person name="Deal K.R."/>
            <person name="Huo N."/>
            <person name="Zhu T."/>
            <person name="Wang L."/>
            <person name="Wang Y."/>
            <person name="McGuire P.E."/>
            <person name="Liu S."/>
            <person name="Long H."/>
            <person name="Ramasamy R.K."/>
            <person name="Rodriguez J.C."/>
            <person name="Van S.L."/>
            <person name="Yuan L."/>
            <person name="Wang Z."/>
            <person name="Xia Z."/>
            <person name="Xiao L."/>
            <person name="Anderson O.D."/>
            <person name="Ouyang S."/>
            <person name="Liang Y."/>
            <person name="Zimin A.V."/>
            <person name="Pertea G."/>
            <person name="Qi P."/>
            <person name="Bennetzen J.L."/>
            <person name="Dai X."/>
            <person name="Dawson M.W."/>
            <person name="Muller H.G."/>
            <person name="Kugler K."/>
            <person name="Rivarola-Duarte L."/>
            <person name="Spannagl M."/>
            <person name="Mayer K.F.X."/>
            <person name="Lu F.H."/>
            <person name="Bevan M.W."/>
            <person name="Leroy P."/>
            <person name="Li P."/>
            <person name="You F.M."/>
            <person name="Sun Q."/>
            <person name="Liu Z."/>
            <person name="Lyons E."/>
            <person name="Wicker T."/>
            <person name="Salzberg S.L."/>
            <person name="Devos K.M."/>
            <person name="Dvorak J."/>
        </authorList>
    </citation>
    <scope>NUCLEOTIDE SEQUENCE [LARGE SCALE GENOMIC DNA]</scope>
    <source>
        <strain evidence="2">cv. AL8/78</strain>
    </source>
</reference>
<reference evidence="3" key="2">
    <citation type="journal article" date="2017" name="Nat. Plants">
        <title>The Aegilops tauschii genome reveals multiple impacts of transposons.</title>
        <authorList>
            <person name="Zhao G."/>
            <person name="Zou C."/>
            <person name="Li K."/>
            <person name="Wang K."/>
            <person name="Li T."/>
            <person name="Gao L."/>
            <person name="Zhang X."/>
            <person name="Wang H."/>
            <person name="Yang Z."/>
            <person name="Liu X."/>
            <person name="Jiang W."/>
            <person name="Mao L."/>
            <person name="Kong X."/>
            <person name="Jiao Y."/>
            <person name="Jia J."/>
        </authorList>
    </citation>
    <scope>NUCLEOTIDE SEQUENCE [LARGE SCALE GENOMIC DNA]</scope>
    <source>
        <strain evidence="3">cv. AL8/78</strain>
    </source>
</reference>
<protein>
    <recommendedName>
        <fullName evidence="4">Transposase Tnp1/En/Spm-like domain-containing protein</fullName>
    </recommendedName>
</protein>
<name>A0A453S2W8_AEGTS</name>
<dbReference type="PANTHER" id="PTHR33144:SF16">
    <property type="entry name" value="OS02G0129000 PROTEIN"/>
    <property type="match status" value="1"/>
</dbReference>
<evidence type="ECO:0000313" key="2">
    <source>
        <dbReference type="EnsemblPlants" id="AET7Gv20799100.10"/>
    </source>
</evidence>
<dbReference type="AlphaFoldDB" id="A0A453S2W8"/>
<evidence type="ECO:0000313" key="3">
    <source>
        <dbReference type="Proteomes" id="UP000015105"/>
    </source>
</evidence>
<reference evidence="2" key="4">
    <citation type="submission" date="2019-03" db="UniProtKB">
        <authorList>
            <consortium name="EnsemblPlants"/>
        </authorList>
    </citation>
    <scope>IDENTIFICATION</scope>
</reference>